<name>A0ABT5L8L6_9ALTE</name>
<comment type="caution">
    <text evidence="2">The sequence shown here is derived from an EMBL/GenBank/DDBJ whole genome shotgun (WGS) entry which is preliminary data.</text>
</comment>
<feature type="transmembrane region" description="Helical" evidence="1">
    <location>
        <begin position="28"/>
        <end position="47"/>
    </location>
</feature>
<keyword evidence="1" id="KW-1133">Transmembrane helix</keyword>
<evidence type="ECO:0000313" key="2">
    <source>
        <dbReference type="EMBL" id="MDC8832806.1"/>
    </source>
</evidence>
<evidence type="ECO:0000256" key="1">
    <source>
        <dbReference type="SAM" id="Phobius"/>
    </source>
</evidence>
<dbReference type="Proteomes" id="UP001218788">
    <property type="component" value="Unassembled WGS sequence"/>
</dbReference>
<dbReference type="RefSeq" id="WP_273642681.1">
    <property type="nucleotide sequence ID" value="NZ_JAQQXP010000004.1"/>
</dbReference>
<accession>A0ABT5L8L6</accession>
<evidence type="ECO:0000313" key="3">
    <source>
        <dbReference type="Proteomes" id="UP001218788"/>
    </source>
</evidence>
<keyword evidence="1" id="KW-0472">Membrane</keyword>
<dbReference type="EMBL" id="JAQQXP010000004">
    <property type="protein sequence ID" value="MDC8832806.1"/>
    <property type="molecule type" value="Genomic_DNA"/>
</dbReference>
<sequence>MENETSKYSWMLNKTVMFKRQCLTESVIAFYGTMAIDILFLVSGLSIKDGKVMAEITTNFLPHPSAVDIELIEYIEPRAFEALLNTQPENSLLMAS</sequence>
<reference evidence="2 3" key="1">
    <citation type="submission" date="2022-10" db="EMBL/GenBank/DDBJ databases">
        <title>Alteromonas sp. chi3 Genome sequencing.</title>
        <authorList>
            <person name="Park S."/>
        </authorList>
    </citation>
    <scope>NUCLEOTIDE SEQUENCE [LARGE SCALE GENOMIC DNA]</scope>
    <source>
        <strain evidence="3">chi3</strain>
    </source>
</reference>
<keyword evidence="1" id="KW-0812">Transmembrane</keyword>
<organism evidence="2 3">
    <name type="scientific">Alteromonas gilva</name>
    <dbReference type="NCBI Taxonomy" id="2987522"/>
    <lineage>
        <taxon>Bacteria</taxon>
        <taxon>Pseudomonadati</taxon>
        <taxon>Pseudomonadota</taxon>
        <taxon>Gammaproteobacteria</taxon>
        <taxon>Alteromonadales</taxon>
        <taxon>Alteromonadaceae</taxon>
        <taxon>Alteromonas/Salinimonas group</taxon>
        <taxon>Alteromonas</taxon>
    </lineage>
</organism>
<proteinExistence type="predicted"/>
<protein>
    <submittedName>
        <fullName evidence="2">Uncharacterized protein</fullName>
    </submittedName>
</protein>
<gene>
    <name evidence="2" type="ORF">OIK42_18800</name>
</gene>
<keyword evidence="3" id="KW-1185">Reference proteome</keyword>